<dbReference type="EMBL" id="JBJKFK010000223">
    <property type="protein sequence ID" value="KAL3318615.1"/>
    <property type="molecule type" value="Genomic_DNA"/>
</dbReference>
<evidence type="ECO:0000313" key="2">
    <source>
        <dbReference type="Proteomes" id="UP001626550"/>
    </source>
</evidence>
<accession>A0ABD2QGG2</accession>
<evidence type="ECO:0000313" key="1">
    <source>
        <dbReference type="EMBL" id="KAL3318615.1"/>
    </source>
</evidence>
<dbReference type="AlphaFoldDB" id="A0ABD2QGG2"/>
<comment type="caution">
    <text evidence="1">The sequence shown here is derived from an EMBL/GenBank/DDBJ whole genome shotgun (WGS) entry which is preliminary data.</text>
</comment>
<evidence type="ECO:0008006" key="3">
    <source>
        <dbReference type="Google" id="ProtNLM"/>
    </source>
</evidence>
<protein>
    <recommendedName>
        <fullName evidence="3">Dynein regulatory complex protein 10</fullName>
    </recommendedName>
</protein>
<organism evidence="1 2">
    <name type="scientific">Cichlidogyrus casuarinus</name>
    <dbReference type="NCBI Taxonomy" id="1844966"/>
    <lineage>
        <taxon>Eukaryota</taxon>
        <taxon>Metazoa</taxon>
        <taxon>Spiralia</taxon>
        <taxon>Lophotrochozoa</taxon>
        <taxon>Platyhelminthes</taxon>
        <taxon>Monogenea</taxon>
        <taxon>Monopisthocotylea</taxon>
        <taxon>Dactylogyridea</taxon>
        <taxon>Ancyrocephalidae</taxon>
        <taxon>Cichlidogyrus</taxon>
    </lineage>
</organism>
<reference evidence="1 2" key="1">
    <citation type="submission" date="2024-11" db="EMBL/GenBank/DDBJ databases">
        <title>Adaptive evolution of stress response genes in parasites aligns with host niche diversity.</title>
        <authorList>
            <person name="Hahn C."/>
            <person name="Resl P."/>
        </authorList>
    </citation>
    <scope>NUCLEOTIDE SEQUENCE [LARGE SCALE GENOMIC DNA]</scope>
    <source>
        <strain evidence="1">EGGRZ-B1_66</strain>
        <tissue evidence="1">Body</tissue>
    </source>
</reference>
<keyword evidence="2" id="KW-1185">Reference proteome</keyword>
<dbReference type="Proteomes" id="UP001626550">
    <property type="component" value="Unassembled WGS sequence"/>
</dbReference>
<gene>
    <name evidence="1" type="ORF">Ciccas_002721</name>
</gene>
<name>A0ABD2QGG2_9PLAT</name>
<sequence length="226" mass="27040">MAIQELRQLRDVNTSILRSLRQKDLIPELFYHGHVWRINISPEVLLLARLLCRLHGILLREFSYTQPEWNDTKESLLRIERLKIEDEPQTRVLMNEINDIESRNERDLAYLADMVLGLQQEFQSLKQQSKLTEEFLENIQEKCNEYSIHHIDQMAITSEEKERRIRRIKTMKLNDKLARLDKYRKDHRKEQLQSLTQKPALRQAASVIQAYFHYYRCMTENAASST</sequence>
<proteinExistence type="predicted"/>